<sequence>MPSQKHTKALIAGGSVAELTLANVLEQLGIDYLVLEKYCKNRSLGASIGIFPSGFRILDQLGCYGAIKALVEGADAFETLAMRNEHGQIISGVTGAFMHFNKRHVDLSRARGDIFYGDILVGANGIHSTIRREMWSLADQDSPGYFLMSNPSDVPTEYCCISGISHPSDRFSKYSSQNIGGRNYSYPIATGPNHRIYWFLFKKLPDTTRGLYEKIPRSAEEQRDALATEQAEDRITDTLASGKLYAMGTTATLQVIPEAVFKKWHYNRIMTIGNAAHKFNPIGGQSGNSSPRRPA</sequence>
<evidence type="ECO:0000313" key="1">
    <source>
        <dbReference type="EMBL" id="KAF2626656.1"/>
    </source>
</evidence>
<accession>A0ACB6RXQ2</accession>
<protein>
    <submittedName>
        <fullName evidence="1">FAD/NAD(P)-binding domain-containing protein</fullName>
    </submittedName>
</protein>
<gene>
    <name evidence="1" type="ORF">BU25DRAFT_459349</name>
</gene>
<dbReference type="Proteomes" id="UP000799754">
    <property type="component" value="Unassembled WGS sequence"/>
</dbReference>
<comment type="caution">
    <text evidence="1">The sequence shown here is derived from an EMBL/GenBank/DDBJ whole genome shotgun (WGS) entry which is preliminary data.</text>
</comment>
<reference evidence="1" key="1">
    <citation type="journal article" date="2020" name="Stud. Mycol.">
        <title>101 Dothideomycetes genomes: a test case for predicting lifestyles and emergence of pathogens.</title>
        <authorList>
            <person name="Haridas S."/>
            <person name="Albert R."/>
            <person name="Binder M."/>
            <person name="Bloem J."/>
            <person name="Labutti K."/>
            <person name="Salamov A."/>
            <person name="Andreopoulos B."/>
            <person name="Baker S."/>
            <person name="Barry K."/>
            <person name="Bills G."/>
            <person name="Bluhm B."/>
            <person name="Cannon C."/>
            <person name="Castanera R."/>
            <person name="Culley D."/>
            <person name="Daum C."/>
            <person name="Ezra D."/>
            <person name="Gonzalez J."/>
            <person name="Henrissat B."/>
            <person name="Kuo A."/>
            <person name="Liang C."/>
            <person name="Lipzen A."/>
            <person name="Lutzoni F."/>
            <person name="Magnuson J."/>
            <person name="Mondo S."/>
            <person name="Nolan M."/>
            <person name="Ohm R."/>
            <person name="Pangilinan J."/>
            <person name="Park H.-J."/>
            <person name="Ramirez L."/>
            <person name="Alfaro M."/>
            <person name="Sun H."/>
            <person name="Tritt A."/>
            <person name="Yoshinaga Y."/>
            <person name="Zwiers L.-H."/>
            <person name="Turgeon B."/>
            <person name="Goodwin S."/>
            <person name="Spatafora J."/>
            <person name="Crous P."/>
            <person name="Grigoriev I."/>
        </authorList>
    </citation>
    <scope>NUCLEOTIDE SEQUENCE</scope>
    <source>
        <strain evidence="1">CBS 525.71</strain>
    </source>
</reference>
<evidence type="ECO:0000313" key="2">
    <source>
        <dbReference type="Proteomes" id="UP000799754"/>
    </source>
</evidence>
<proteinExistence type="predicted"/>
<keyword evidence="2" id="KW-1185">Reference proteome</keyword>
<name>A0ACB6RXQ2_9PLEO</name>
<dbReference type="EMBL" id="MU006720">
    <property type="protein sequence ID" value="KAF2626656.1"/>
    <property type="molecule type" value="Genomic_DNA"/>
</dbReference>
<organism evidence="1 2">
    <name type="scientific">Macroventuria anomochaeta</name>
    <dbReference type="NCBI Taxonomy" id="301207"/>
    <lineage>
        <taxon>Eukaryota</taxon>
        <taxon>Fungi</taxon>
        <taxon>Dikarya</taxon>
        <taxon>Ascomycota</taxon>
        <taxon>Pezizomycotina</taxon>
        <taxon>Dothideomycetes</taxon>
        <taxon>Pleosporomycetidae</taxon>
        <taxon>Pleosporales</taxon>
        <taxon>Pleosporineae</taxon>
        <taxon>Didymellaceae</taxon>
        <taxon>Macroventuria</taxon>
    </lineage>
</organism>